<dbReference type="PRINTS" id="PR01179">
    <property type="entry name" value="ODADCRBXLASE"/>
</dbReference>
<reference evidence="10 11" key="1">
    <citation type="submission" date="2018-06" db="EMBL/GenBank/DDBJ databases">
        <title>Genome sequencing of Oceanotoga sp. sy52.</title>
        <authorList>
            <person name="Mori K."/>
        </authorList>
    </citation>
    <scope>NUCLEOTIDE SEQUENCE [LARGE SCALE GENOMIC DNA]</scope>
    <source>
        <strain evidence="11">sy52</strain>
    </source>
</reference>
<dbReference type="SUPFAM" id="SSF50621">
    <property type="entry name" value="Alanine racemase C-terminal domain-like"/>
    <property type="match status" value="1"/>
</dbReference>
<keyword evidence="2 5" id="KW-0210">Decarboxylase</keyword>
<evidence type="ECO:0000259" key="9">
    <source>
        <dbReference type="Pfam" id="PF02784"/>
    </source>
</evidence>
<comment type="catalytic activity">
    <reaction evidence="5 8">
        <text>meso-2,6-diaminopimelate + H(+) = L-lysine + CO2</text>
        <dbReference type="Rhea" id="RHEA:15101"/>
        <dbReference type="ChEBI" id="CHEBI:15378"/>
        <dbReference type="ChEBI" id="CHEBI:16526"/>
        <dbReference type="ChEBI" id="CHEBI:32551"/>
        <dbReference type="ChEBI" id="CHEBI:57791"/>
        <dbReference type="EC" id="4.1.1.20"/>
    </reaction>
</comment>
<dbReference type="PANTHER" id="PTHR43727">
    <property type="entry name" value="DIAMINOPIMELATE DECARBOXYLASE"/>
    <property type="match status" value="1"/>
</dbReference>
<feature type="binding site" evidence="5">
    <location>
        <position position="316"/>
    </location>
    <ligand>
        <name>substrate</name>
    </ligand>
</feature>
<evidence type="ECO:0000256" key="8">
    <source>
        <dbReference type="RuleBase" id="RU003738"/>
    </source>
</evidence>
<comment type="pathway">
    <text evidence="5 8">Amino-acid biosynthesis; L-lysine biosynthesis via DAP pathway; L-lysine from DL-2,6-diaminopimelate: step 1/1.</text>
</comment>
<gene>
    <name evidence="10" type="primary">lisA</name>
    <name evidence="5" type="synonym">lysA</name>
    <name evidence="10" type="ORF">OSSY52_11940</name>
</gene>
<dbReference type="InterPro" id="IPR009006">
    <property type="entry name" value="Ala_racemase/Decarboxylase_C"/>
</dbReference>
<feature type="active site" description="Proton donor" evidence="7">
    <location>
        <position position="343"/>
    </location>
</feature>
<dbReference type="AlphaFoldDB" id="A0A7G1G821"/>
<comment type="cofactor">
    <cofactor evidence="1 5 7 8">
        <name>pyridoxal 5'-phosphate</name>
        <dbReference type="ChEBI" id="CHEBI:597326"/>
    </cofactor>
</comment>
<dbReference type="InterPro" id="IPR000183">
    <property type="entry name" value="Orn/DAP/Arg_de-COase"/>
</dbReference>
<dbReference type="EC" id="4.1.1.20" evidence="5 6"/>
<evidence type="ECO:0000256" key="4">
    <source>
        <dbReference type="ARBA" id="ARBA00023239"/>
    </source>
</evidence>
<feature type="domain" description="Orn/DAP/Arg decarboxylase 2 N-terminal" evidence="9">
    <location>
        <begin position="28"/>
        <end position="277"/>
    </location>
</feature>
<dbReference type="KEGG" id="ocy:OSSY52_11940"/>
<protein>
    <recommendedName>
        <fullName evidence="5 6">Diaminopimelate decarboxylase</fullName>
        <shortName evidence="5">DAP decarboxylase</shortName>
        <shortName evidence="5">DAPDC</shortName>
        <ecNumber evidence="5 6">4.1.1.20</ecNumber>
    </recommendedName>
</protein>
<name>A0A7G1G821_9BACT</name>
<dbReference type="InterPro" id="IPR002986">
    <property type="entry name" value="DAP_deCOOHase_LysA"/>
</dbReference>
<dbReference type="Gene3D" id="3.20.20.10">
    <property type="entry name" value="Alanine racemase"/>
    <property type="match status" value="1"/>
</dbReference>
<organism evidence="10 11">
    <name type="scientific">Tepiditoga spiralis</name>
    <dbReference type="NCBI Taxonomy" id="2108365"/>
    <lineage>
        <taxon>Bacteria</taxon>
        <taxon>Thermotogati</taxon>
        <taxon>Thermotogota</taxon>
        <taxon>Thermotogae</taxon>
        <taxon>Petrotogales</taxon>
        <taxon>Petrotogaceae</taxon>
        <taxon>Tepiditoga</taxon>
    </lineage>
</organism>
<evidence type="ECO:0000313" key="10">
    <source>
        <dbReference type="EMBL" id="BBE31053.1"/>
    </source>
</evidence>
<dbReference type="CDD" id="cd06828">
    <property type="entry name" value="PLPDE_III_DapDC"/>
    <property type="match status" value="1"/>
</dbReference>
<dbReference type="NCBIfam" id="TIGR01048">
    <property type="entry name" value="lysA"/>
    <property type="match status" value="1"/>
</dbReference>
<proteinExistence type="inferred from homology"/>
<feature type="binding site" evidence="5">
    <location>
        <position position="344"/>
    </location>
    <ligand>
        <name>substrate</name>
    </ligand>
</feature>
<dbReference type="PRINTS" id="PR01181">
    <property type="entry name" value="DAPDCRBXLASE"/>
</dbReference>
<dbReference type="GO" id="GO:0030170">
    <property type="term" value="F:pyridoxal phosphate binding"/>
    <property type="evidence" value="ECO:0007669"/>
    <property type="project" value="UniProtKB-UniRule"/>
</dbReference>
<dbReference type="PANTHER" id="PTHR43727:SF2">
    <property type="entry name" value="GROUP IV DECARBOXYLASE"/>
    <property type="match status" value="1"/>
</dbReference>
<feature type="binding site" evidence="5">
    <location>
        <position position="231"/>
    </location>
    <ligand>
        <name>pyridoxal 5'-phosphate</name>
        <dbReference type="ChEBI" id="CHEBI:597326"/>
    </ligand>
</feature>
<dbReference type="GO" id="GO:0008836">
    <property type="term" value="F:diaminopimelate decarboxylase activity"/>
    <property type="evidence" value="ECO:0007669"/>
    <property type="project" value="UniProtKB-UniRule"/>
</dbReference>
<keyword evidence="3 5" id="KW-0663">Pyridoxal phosphate</keyword>
<dbReference type="RefSeq" id="WP_190613368.1">
    <property type="nucleotide sequence ID" value="NZ_AP018712.1"/>
</dbReference>
<dbReference type="Gene3D" id="2.40.37.10">
    <property type="entry name" value="Lyase, Ornithine Decarboxylase, Chain A, domain 1"/>
    <property type="match status" value="1"/>
</dbReference>
<dbReference type="FunCoup" id="A0A7G1G821">
    <property type="interactions" value="288"/>
</dbReference>
<keyword evidence="5 8" id="KW-0457">Lysine biosynthesis</keyword>
<dbReference type="FunFam" id="3.20.20.10:FF:000003">
    <property type="entry name" value="Diaminopimelate decarboxylase"/>
    <property type="match status" value="1"/>
</dbReference>
<dbReference type="UniPathway" id="UPA00034">
    <property type="reaction ID" value="UER00027"/>
</dbReference>
<dbReference type="InterPro" id="IPR029066">
    <property type="entry name" value="PLP-binding_barrel"/>
</dbReference>
<dbReference type="Proteomes" id="UP000516361">
    <property type="component" value="Chromosome"/>
</dbReference>
<feature type="binding site" evidence="5">
    <location>
        <position position="372"/>
    </location>
    <ligand>
        <name>substrate</name>
    </ligand>
</feature>
<feature type="binding site" evidence="5">
    <location>
        <position position="312"/>
    </location>
    <ligand>
        <name>substrate</name>
    </ligand>
</feature>
<comment type="function">
    <text evidence="5">Specifically catalyzes the decarboxylation of meso-diaminopimelate (meso-DAP) to L-lysine.</text>
</comment>
<evidence type="ECO:0000256" key="6">
    <source>
        <dbReference type="NCBIfam" id="TIGR01048"/>
    </source>
</evidence>
<evidence type="ECO:0000256" key="2">
    <source>
        <dbReference type="ARBA" id="ARBA00022793"/>
    </source>
</evidence>
<dbReference type="InterPro" id="IPR022644">
    <property type="entry name" value="De-COase2_N"/>
</dbReference>
<dbReference type="HAMAP" id="MF_02120">
    <property type="entry name" value="LysA"/>
    <property type="match status" value="1"/>
</dbReference>
<feature type="binding site" evidence="5">
    <location>
        <position position="275"/>
    </location>
    <ligand>
        <name>substrate</name>
    </ligand>
</feature>
<keyword evidence="4 5" id="KW-0456">Lyase</keyword>
<keyword evidence="11" id="KW-1185">Reference proteome</keyword>
<sequence>MLSNKRAKELVNKYGTPLFVYSKDIILDKINELRENFLEKHDNTEAVYAGKAFLCKEMCRILKRENMSLDVVSGGELYTAMSVEFPENKIYFHGNNKTIEEIKTGVEYGVNFIVDNENELNNLIQITDNLNKKINILFRVSPGVEAHTHKYIITGNVDSKFGFQLNDYLLKVLKKAINSNTLNFMGFHFHIGSQLFDVSPYIEAIKKITEYAKRIKKELNYDIKILDVGGGFGIKYTDETEPKINFFTDKIMETVQNEFKSKELIIPKILIEPGRWLIGKAGMTLYKIGTIKEIPDVRKYVSVDGGMTDNIRPALYGSNYDAVVFNDLDKNEIEKITLAGKCCESGDILIKDIELPKLKTNDIIGVLSTGAYCYSMSSNYNKLPKPAVVMINGSEDKLIIKRQSYEKMIEDEL</sequence>
<dbReference type="EMBL" id="AP018712">
    <property type="protein sequence ID" value="BBE31053.1"/>
    <property type="molecule type" value="Genomic_DNA"/>
</dbReference>
<feature type="binding site" evidence="5">
    <location>
        <position position="372"/>
    </location>
    <ligand>
        <name>pyridoxal 5'-phosphate</name>
        <dbReference type="ChEBI" id="CHEBI:597326"/>
    </ligand>
</feature>
<evidence type="ECO:0000256" key="7">
    <source>
        <dbReference type="PIRSR" id="PIRSR600183-50"/>
    </source>
</evidence>
<feature type="binding site" evidence="5">
    <location>
        <begin position="272"/>
        <end position="275"/>
    </location>
    <ligand>
        <name>pyridoxal 5'-phosphate</name>
        <dbReference type="ChEBI" id="CHEBI:597326"/>
    </ligand>
</feature>
<accession>A0A7G1G821</accession>
<comment type="subunit">
    <text evidence="5">Homodimer.</text>
</comment>
<keyword evidence="5" id="KW-0028">Amino-acid biosynthesis</keyword>
<dbReference type="InParanoid" id="A0A7G1G821"/>
<dbReference type="Pfam" id="PF02784">
    <property type="entry name" value="Orn_Arg_deC_N"/>
    <property type="match status" value="1"/>
</dbReference>
<dbReference type="GO" id="GO:0009089">
    <property type="term" value="P:lysine biosynthetic process via diaminopimelate"/>
    <property type="evidence" value="ECO:0007669"/>
    <property type="project" value="UniProtKB-UniRule"/>
</dbReference>
<evidence type="ECO:0000256" key="5">
    <source>
        <dbReference type="HAMAP-Rule" id="MF_02120"/>
    </source>
</evidence>
<evidence type="ECO:0000256" key="3">
    <source>
        <dbReference type="ARBA" id="ARBA00022898"/>
    </source>
</evidence>
<evidence type="ECO:0000256" key="1">
    <source>
        <dbReference type="ARBA" id="ARBA00001933"/>
    </source>
</evidence>
<evidence type="ECO:0000313" key="11">
    <source>
        <dbReference type="Proteomes" id="UP000516361"/>
    </source>
</evidence>
<dbReference type="SUPFAM" id="SSF51419">
    <property type="entry name" value="PLP-binding barrel"/>
    <property type="match status" value="1"/>
</dbReference>
<feature type="modified residue" description="N6-(pyridoxal phosphate)lysine" evidence="5 7">
    <location>
        <position position="51"/>
    </location>
</feature>
<comment type="similarity">
    <text evidence="5">Belongs to the Orn/Lys/Arg decarboxylase class-II family. LysA subfamily.</text>
</comment>